<gene>
    <name evidence="9" type="ORF">TSA66_13025</name>
</gene>
<name>A0A0C1YLZ5_9BURK</name>
<evidence type="ECO:0000256" key="6">
    <source>
        <dbReference type="ARBA" id="ARBA00023136"/>
    </source>
</evidence>
<evidence type="ECO:0000256" key="2">
    <source>
        <dbReference type="ARBA" id="ARBA00008193"/>
    </source>
</evidence>
<dbReference type="EMBL" id="JWJG01000028">
    <property type="protein sequence ID" value="KIF81517.1"/>
    <property type="molecule type" value="Genomic_DNA"/>
</dbReference>
<dbReference type="GO" id="GO:0005886">
    <property type="term" value="C:plasma membrane"/>
    <property type="evidence" value="ECO:0007669"/>
    <property type="project" value="UniProtKB-SubCell"/>
</dbReference>
<proteinExistence type="inferred from homology"/>
<organism evidence="9 10">
    <name type="scientific">Noviherbaspirillum autotrophicum</name>
    <dbReference type="NCBI Taxonomy" id="709839"/>
    <lineage>
        <taxon>Bacteria</taxon>
        <taxon>Pseudomonadati</taxon>
        <taxon>Pseudomonadota</taxon>
        <taxon>Betaproteobacteria</taxon>
        <taxon>Burkholderiales</taxon>
        <taxon>Oxalobacteraceae</taxon>
        <taxon>Noviherbaspirillum</taxon>
    </lineage>
</organism>
<feature type="transmembrane region" description="Helical" evidence="7">
    <location>
        <begin position="180"/>
        <end position="201"/>
    </location>
</feature>
<evidence type="ECO:0000313" key="9">
    <source>
        <dbReference type="EMBL" id="KIF81517.1"/>
    </source>
</evidence>
<feature type="transmembrane region" description="Helical" evidence="7">
    <location>
        <begin position="69"/>
        <end position="84"/>
    </location>
</feature>
<evidence type="ECO:0000256" key="3">
    <source>
        <dbReference type="ARBA" id="ARBA00022475"/>
    </source>
</evidence>
<evidence type="ECO:0000256" key="7">
    <source>
        <dbReference type="SAM" id="Phobius"/>
    </source>
</evidence>
<dbReference type="OrthoDB" id="9791874at2"/>
<reference evidence="9 10" key="1">
    <citation type="submission" date="2014-12" db="EMBL/GenBank/DDBJ databases">
        <title>Denitrispirillum autotrophicum gen. nov., sp. nov., Denitrifying, Facultatively Autotrophic Bacteria Isolated from Rice Paddy Soil.</title>
        <authorList>
            <person name="Ishii S."/>
            <person name="Ashida N."/>
            <person name="Ohno H."/>
            <person name="Otsuka S."/>
            <person name="Yokota A."/>
            <person name="Senoo K."/>
        </authorList>
    </citation>
    <scope>NUCLEOTIDE SEQUENCE [LARGE SCALE GENOMIC DNA]</scope>
    <source>
        <strain evidence="9 10">TSA66</strain>
    </source>
</reference>
<comment type="caution">
    <text evidence="9">The sequence shown here is derived from an EMBL/GenBank/DDBJ whole genome shotgun (WGS) entry which is preliminary data.</text>
</comment>
<feature type="transmembrane region" description="Helical" evidence="7">
    <location>
        <begin position="155"/>
        <end position="174"/>
    </location>
</feature>
<keyword evidence="5 7" id="KW-1133">Transmembrane helix</keyword>
<feature type="transmembrane region" description="Helical" evidence="7">
    <location>
        <begin position="121"/>
        <end position="143"/>
    </location>
</feature>
<keyword evidence="3" id="KW-1003">Cell membrane</keyword>
<dbReference type="InterPro" id="IPR005115">
    <property type="entry name" value="Gly_transporter"/>
</dbReference>
<keyword evidence="6 7" id="KW-0472">Membrane</keyword>
<evidence type="ECO:0000256" key="4">
    <source>
        <dbReference type="ARBA" id="ARBA00022692"/>
    </source>
</evidence>
<feature type="transmembrane region" description="Helical" evidence="7">
    <location>
        <begin position="96"/>
        <end position="115"/>
    </location>
</feature>
<keyword evidence="10" id="KW-1185">Reference proteome</keyword>
<dbReference type="PANTHER" id="PTHR30506:SF3">
    <property type="entry name" value="UPF0126 INNER MEMBRANE PROTEIN YADS-RELATED"/>
    <property type="match status" value="1"/>
</dbReference>
<accession>A0A0C1YLZ5</accession>
<feature type="domain" description="Glycine transporter" evidence="8">
    <location>
        <begin position="10"/>
        <end position="82"/>
    </location>
</feature>
<evidence type="ECO:0000256" key="5">
    <source>
        <dbReference type="ARBA" id="ARBA00022989"/>
    </source>
</evidence>
<comment type="similarity">
    <text evidence="2">Belongs to the UPF0126 family.</text>
</comment>
<dbReference type="RefSeq" id="WP_040040341.1">
    <property type="nucleotide sequence ID" value="NZ_JWJG01000028.1"/>
</dbReference>
<dbReference type="Proteomes" id="UP000031572">
    <property type="component" value="Unassembled WGS sequence"/>
</dbReference>
<evidence type="ECO:0000313" key="10">
    <source>
        <dbReference type="Proteomes" id="UP000031572"/>
    </source>
</evidence>
<dbReference type="AlphaFoldDB" id="A0A0C1YLZ5"/>
<sequence length="205" mass="22810">MYSFTTLIQIIETLGILAFAFSGFVEARRKDMDLVGVFTVAFITAFGGGTLRDLLLDRRPLFWVEHQEYTLLVFILAMVVTPFMRHLRFAFSEKMLVTADAFGLGLFSVLGASLAKEAGMPLFVSVMMGVITGIFGGVLRDVICNEIPMVFRRGQLYATCAFLGCWCYLLLAKVHVPEVLSLSVSILLTVIIRLLAVRFNLRLPA</sequence>
<dbReference type="Pfam" id="PF03458">
    <property type="entry name" value="Gly_transporter"/>
    <property type="match status" value="2"/>
</dbReference>
<comment type="subcellular location">
    <subcellularLocation>
        <location evidence="1">Cell membrane</location>
        <topology evidence="1">Multi-pass membrane protein</topology>
    </subcellularLocation>
</comment>
<feature type="transmembrane region" description="Helical" evidence="7">
    <location>
        <begin position="6"/>
        <end position="25"/>
    </location>
</feature>
<evidence type="ECO:0000259" key="8">
    <source>
        <dbReference type="Pfam" id="PF03458"/>
    </source>
</evidence>
<protein>
    <submittedName>
        <fullName evidence="9">Membrane protein</fullName>
    </submittedName>
</protein>
<keyword evidence="4 7" id="KW-0812">Transmembrane</keyword>
<evidence type="ECO:0000256" key="1">
    <source>
        <dbReference type="ARBA" id="ARBA00004651"/>
    </source>
</evidence>
<feature type="transmembrane region" description="Helical" evidence="7">
    <location>
        <begin position="32"/>
        <end position="49"/>
    </location>
</feature>
<feature type="domain" description="Glycine transporter" evidence="8">
    <location>
        <begin position="98"/>
        <end position="172"/>
    </location>
</feature>
<dbReference type="PANTHER" id="PTHR30506">
    <property type="entry name" value="INNER MEMBRANE PROTEIN"/>
    <property type="match status" value="1"/>
</dbReference>